<evidence type="ECO:0000256" key="1">
    <source>
        <dbReference type="SAM" id="SignalP"/>
    </source>
</evidence>
<protein>
    <recommendedName>
        <fullName evidence="4">DUF2927 family protein</fullName>
    </recommendedName>
</protein>
<dbReference type="EMBL" id="PVTD01000002">
    <property type="protein sequence ID" value="PRY25374.1"/>
    <property type="molecule type" value="Genomic_DNA"/>
</dbReference>
<gene>
    <name evidence="2" type="ORF">CLV78_102552</name>
</gene>
<accession>A0A2T0RW34</accession>
<reference evidence="2 3" key="1">
    <citation type="submission" date="2018-03" db="EMBL/GenBank/DDBJ databases">
        <title>Genomic Encyclopedia of Archaeal and Bacterial Type Strains, Phase II (KMG-II): from individual species to whole genera.</title>
        <authorList>
            <person name="Goeker M."/>
        </authorList>
    </citation>
    <scope>NUCLEOTIDE SEQUENCE [LARGE SCALE GENOMIC DNA]</scope>
    <source>
        <strain evidence="2 3">DSM 29328</strain>
    </source>
</reference>
<evidence type="ECO:0000313" key="2">
    <source>
        <dbReference type="EMBL" id="PRY25374.1"/>
    </source>
</evidence>
<feature type="signal peptide" evidence="1">
    <location>
        <begin position="1"/>
        <end position="19"/>
    </location>
</feature>
<keyword evidence="1" id="KW-0732">Signal</keyword>
<comment type="caution">
    <text evidence="2">The sequence shown here is derived from an EMBL/GenBank/DDBJ whole genome shotgun (WGS) entry which is preliminary data.</text>
</comment>
<feature type="chain" id="PRO_5015702967" description="DUF2927 family protein" evidence="1">
    <location>
        <begin position="20"/>
        <end position="317"/>
    </location>
</feature>
<evidence type="ECO:0000313" key="3">
    <source>
        <dbReference type="Proteomes" id="UP000239480"/>
    </source>
</evidence>
<name>A0A2T0RW34_9RHOB</name>
<evidence type="ECO:0008006" key="4">
    <source>
        <dbReference type="Google" id="ProtNLM"/>
    </source>
</evidence>
<dbReference type="Proteomes" id="UP000239480">
    <property type="component" value="Unassembled WGS sequence"/>
</dbReference>
<proteinExistence type="predicted"/>
<sequence length="317" mass="34359">MVRAVLRTALLGAGLAVLAGCEPTGTSTSAPGPVAVPDILVPQQTITRSETSLALERHYARVQADLLAQGLLRTDGGGPDTPFAAHTLVNNFVRIALYDEYVSRGGTLVAQQTASQLRRWEQPVRLHMSFGASVPKAKQDYDSAALNTYARRLSRAANHPISVSSQASANFHVLVLHEDERRSYGPELRQLIPGIGDTAVRTVESMPRETFCLVFAFSRGDNPAYTRAVAVIRAEHPDLLRLSCLHEEVAQGLGLANDSPAARPSIFNDDEEFALLTRHDELLLRILYDRRLSTGLDAETARPIVAGIAKEMMAGGS</sequence>
<keyword evidence="3" id="KW-1185">Reference proteome</keyword>
<dbReference type="Pfam" id="PF11150">
    <property type="entry name" value="DUF2927"/>
    <property type="match status" value="1"/>
</dbReference>
<dbReference type="PROSITE" id="PS51257">
    <property type="entry name" value="PROKAR_LIPOPROTEIN"/>
    <property type="match status" value="1"/>
</dbReference>
<dbReference type="AlphaFoldDB" id="A0A2T0RW34"/>
<dbReference type="InterPro" id="IPR021323">
    <property type="entry name" value="DUF2927"/>
</dbReference>
<organism evidence="2 3">
    <name type="scientific">Aliiruegeria haliotis</name>
    <dbReference type="NCBI Taxonomy" id="1280846"/>
    <lineage>
        <taxon>Bacteria</taxon>
        <taxon>Pseudomonadati</taxon>
        <taxon>Pseudomonadota</taxon>
        <taxon>Alphaproteobacteria</taxon>
        <taxon>Rhodobacterales</taxon>
        <taxon>Roseobacteraceae</taxon>
        <taxon>Aliiruegeria</taxon>
    </lineage>
</organism>